<proteinExistence type="predicted"/>
<dbReference type="PROSITE" id="PS51257">
    <property type="entry name" value="PROKAR_LIPOPROTEIN"/>
    <property type="match status" value="1"/>
</dbReference>
<organism evidence="1">
    <name type="scientific">candidate division WOR-3 bacterium</name>
    <dbReference type="NCBI Taxonomy" id="2052148"/>
    <lineage>
        <taxon>Bacteria</taxon>
        <taxon>Bacteria division WOR-3</taxon>
    </lineage>
</organism>
<dbReference type="EMBL" id="DTHG01000099">
    <property type="protein sequence ID" value="HGW92484.1"/>
    <property type="molecule type" value="Genomic_DNA"/>
</dbReference>
<reference evidence="1" key="1">
    <citation type="journal article" date="2020" name="mSystems">
        <title>Genome- and Community-Level Interaction Insights into Carbon Utilization and Element Cycling Functions of Hydrothermarchaeota in Hydrothermal Sediment.</title>
        <authorList>
            <person name="Zhou Z."/>
            <person name="Liu Y."/>
            <person name="Xu W."/>
            <person name="Pan J."/>
            <person name="Luo Z.H."/>
            <person name="Li M."/>
        </authorList>
    </citation>
    <scope>NUCLEOTIDE SEQUENCE [LARGE SCALE GENOMIC DNA]</scope>
    <source>
        <strain evidence="1">SpSt-780</strain>
    </source>
</reference>
<evidence type="ECO:0008006" key="2">
    <source>
        <dbReference type="Google" id="ProtNLM"/>
    </source>
</evidence>
<sequence length="228" mass="25947">MRNLIMLFAIILSGCSVPDMFFNPPENRGHIIDGINDFKKEQVAGLDQNGDISEKSLDLDTLWGFIDDTLLYIGFNAYVDENYGLSYGIYIFPDSIFNSGATSDPWNRNVFFTKTGNDTIFPPFIIYFWHDGNNHSITSAQFISFNGNWNYEGISSENYNFNRKNHFIEIMIPISKIGNPDSVFVEVFTTGSEHSHPQDTSPEDQYVQFSNPDWSDTKIPLSTCGKIK</sequence>
<gene>
    <name evidence="1" type="ORF">ENV67_08120</name>
</gene>
<comment type="caution">
    <text evidence="1">The sequence shown here is derived from an EMBL/GenBank/DDBJ whole genome shotgun (WGS) entry which is preliminary data.</text>
</comment>
<evidence type="ECO:0000313" key="1">
    <source>
        <dbReference type="EMBL" id="HGW92484.1"/>
    </source>
</evidence>
<dbReference type="AlphaFoldDB" id="A0A7C4YAU1"/>
<name>A0A7C4YAU1_UNCW3</name>
<protein>
    <recommendedName>
        <fullName evidence="2">Carbohydrate-binding domain-containing protein</fullName>
    </recommendedName>
</protein>
<accession>A0A7C4YAU1</accession>